<dbReference type="Pfam" id="PF10649">
    <property type="entry name" value="DUF2478"/>
    <property type="match status" value="1"/>
</dbReference>
<dbReference type="EMBL" id="JAPCHY010000005">
    <property type="protein sequence ID" value="MCW4472510.1"/>
    <property type="molecule type" value="Genomic_DNA"/>
</dbReference>
<dbReference type="RefSeq" id="WP_265127467.1">
    <property type="nucleotide sequence ID" value="NZ_JAPCHY010000005.1"/>
</dbReference>
<accession>A0ABT3JVL6</accession>
<evidence type="ECO:0000313" key="1">
    <source>
        <dbReference type="EMBL" id="MCW4472510.1"/>
    </source>
</evidence>
<dbReference type="Proteomes" id="UP001209922">
    <property type="component" value="Unassembled WGS sequence"/>
</dbReference>
<sequence length="186" mass="19685">MTSSHPTGDMSMPPAPIAAIVHDAPGGADAVLADFALRLRQAGWRVRGLVQLPRDNRLEGKRMTLVDLDDDGRHFRISQDLGSGARGCCLDPAGVSAASGVLRQVLAEGADLAVANRFGTLEASGQGLADEMLSLMAAGIPLLTVVNDRYLQEWRAFTGHAGVELEPRSEALQAWFDGLGLQRSAA</sequence>
<organism evidence="1 2">
    <name type="scientific">Xanthomonas chitinilytica</name>
    <dbReference type="NCBI Taxonomy" id="2989819"/>
    <lineage>
        <taxon>Bacteria</taxon>
        <taxon>Pseudomonadati</taxon>
        <taxon>Pseudomonadota</taxon>
        <taxon>Gammaproteobacteria</taxon>
        <taxon>Lysobacterales</taxon>
        <taxon>Lysobacteraceae</taxon>
        <taxon>Xanthomonas</taxon>
    </lineage>
</organism>
<gene>
    <name evidence="1" type="ORF">OK345_08340</name>
</gene>
<dbReference type="InterPro" id="IPR018912">
    <property type="entry name" value="DUF2478"/>
</dbReference>
<proteinExistence type="predicted"/>
<reference evidence="1 2" key="1">
    <citation type="submission" date="2022-10" db="EMBL/GenBank/DDBJ databases">
        <title>Xanthomonas sp. H13-6.</title>
        <authorList>
            <person name="Liu X."/>
            <person name="Deng Z."/>
            <person name="Jiang Y."/>
            <person name="Yu T."/>
            <person name="Ai J."/>
        </authorList>
    </citation>
    <scope>NUCLEOTIDE SEQUENCE [LARGE SCALE GENOMIC DNA]</scope>
    <source>
        <strain evidence="1 2">H13-6</strain>
    </source>
</reference>
<protein>
    <submittedName>
        <fullName evidence="1">DUF2478 domain-containing protein</fullName>
    </submittedName>
</protein>
<comment type="caution">
    <text evidence="1">The sequence shown here is derived from an EMBL/GenBank/DDBJ whole genome shotgun (WGS) entry which is preliminary data.</text>
</comment>
<evidence type="ECO:0000313" key="2">
    <source>
        <dbReference type="Proteomes" id="UP001209922"/>
    </source>
</evidence>
<keyword evidence="2" id="KW-1185">Reference proteome</keyword>
<name>A0ABT3JVL6_9XANT</name>